<evidence type="ECO:0000256" key="1">
    <source>
        <dbReference type="SAM" id="Phobius"/>
    </source>
</evidence>
<dbReference type="Proteomes" id="UP000522262">
    <property type="component" value="Unassembled WGS sequence"/>
</dbReference>
<reference evidence="2 3" key="1">
    <citation type="submission" date="2020-05" db="EMBL/GenBank/DDBJ databases">
        <title>Identification and distribution of gene clusters putatively required for synthesis of sphingolipid metabolism inhibitors in phylogenetically diverse species of the filamentous fungus Fusarium.</title>
        <authorList>
            <person name="Kim H.-S."/>
            <person name="Busman M."/>
            <person name="Brown D.W."/>
            <person name="Divon H."/>
            <person name="Uhlig S."/>
            <person name="Proctor R.H."/>
        </authorList>
    </citation>
    <scope>NUCLEOTIDE SEQUENCE [LARGE SCALE GENOMIC DNA]</scope>
    <source>
        <strain evidence="2 3">NRRL 53147</strain>
    </source>
</reference>
<dbReference type="InterPro" id="IPR016162">
    <property type="entry name" value="Ald_DH_N"/>
</dbReference>
<gene>
    <name evidence="2" type="ORF">FMEXI_12150</name>
</gene>
<organism evidence="2 3">
    <name type="scientific">Fusarium mexicanum</name>
    <dbReference type="NCBI Taxonomy" id="751941"/>
    <lineage>
        <taxon>Eukaryota</taxon>
        <taxon>Fungi</taxon>
        <taxon>Dikarya</taxon>
        <taxon>Ascomycota</taxon>
        <taxon>Pezizomycotina</taxon>
        <taxon>Sordariomycetes</taxon>
        <taxon>Hypocreomycetidae</taxon>
        <taxon>Hypocreales</taxon>
        <taxon>Nectriaceae</taxon>
        <taxon>Fusarium</taxon>
        <taxon>Fusarium fujikuroi species complex</taxon>
    </lineage>
</organism>
<name>A0A8H5I987_9HYPO</name>
<comment type="caution">
    <text evidence="2">The sequence shown here is derived from an EMBL/GenBank/DDBJ whole genome shotgun (WGS) entry which is preliminary data.</text>
</comment>
<accession>A0A8H5I987</accession>
<sequence>MVVKLAEALKLAELSWRSNYTTGDKRWGLKQLHGLHQLLMNNRDDIIATLSTSVPSHVHEHEFAYLITEIAGHISRFDQDGHGTAISLLPPSGLDVAYRPVGRMAIVAGNVNPLRWVLGPLAASLAAGNVTVVCLDSHNKLFTSLLSREWTRYLDRDSTFLSTSLALPQLDLNKVNKVLILDPKVQFIDTVNTGLNAALITPGSKSWDQIKVQIERASEFEYSDRLHVVFVRQEEAGVVRSKLECSTSSVLLDALIGGKPGTGLASCVESSKREGSVLLVAVRSLESATDALINLTTPIKQLSILGPHGSDVLDFVRRWVPARLVSVGTICPPTTPGKATSVPDNTAIIRASYMNLVKPLKPEPRGERIGFFDQVDYMIKGTGAVLGMLAISGLYIGLRRLQ</sequence>
<keyword evidence="1" id="KW-0812">Transmembrane</keyword>
<dbReference type="InterPro" id="IPR016161">
    <property type="entry name" value="Ald_DH/histidinol_DH"/>
</dbReference>
<proteinExistence type="predicted"/>
<keyword evidence="3" id="KW-1185">Reference proteome</keyword>
<evidence type="ECO:0000313" key="2">
    <source>
        <dbReference type="EMBL" id="KAF5532890.1"/>
    </source>
</evidence>
<keyword evidence="1" id="KW-0472">Membrane</keyword>
<dbReference type="GO" id="GO:0016491">
    <property type="term" value="F:oxidoreductase activity"/>
    <property type="evidence" value="ECO:0007669"/>
    <property type="project" value="InterPro"/>
</dbReference>
<dbReference type="Gene3D" id="3.40.605.10">
    <property type="entry name" value="Aldehyde Dehydrogenase, Chain A, domain 1"/>
    <property type="match status" value="1"/>
</dbReference>
<dbReference type="AlphaFoldDB" id="A0A8H5I987"/>
<dbReference type="SUPFAM" id="SSF53720">
    <property type="entry name" value="ALDH-like"/>
    <property type="match status" value="1"/>
</dbReference>
<protein>
    <submittedName>
        <fullName evidence="2">Proteophosphoglycan ppg4</fullName>
    </submittedName>
</protein>
<evidence type="ECO:0000313" key="3">
    <source>
        <dbReference type="Proteomes" id="UP000522262"/>
    </source>
</evidence>
<dbReference type="EMBL" id="JAAOAM010000347">
    <property type="protein sequence ID" value="KAF5532890.1"/>
    <property type="molecule type" value="Genomic_DNA"/>
</dbReference>
<feature type="transmembrane region" description="Helical" evidence="1">
    <location>
        <begin position="377"/>
        <end position="398"/>
    </location>
</feature>
<keyword evidence="1" id="KW-1133">Transmembrane helix</keyword>